<gene>
    <name evidence="2" type="ORF">ACHAW5_010458</name>
</gene>
<feature type="region of interest" description="Disordered" evidence="1">
    <location>
        <begin position="60"/>
        <end position="126"/>
    </location>
</feature>
<evidence type="ECO:0000313" key="2">
    <source>
        <dbReference type="EMBL" id="KAL3776241.1"/>
    </source>
</evidence>
<evidence type="ECO:0000256" key="1">
    <source>
        <dbReference type="SAM" id="MobiDB-lite"/>
    </source>
</evidence>
<organism evidence="2 3">
    <name type="scientific">Stephanodiscus triporus</name>
    <dbReference type="NCBI Taxonomy" id="2934178"/>
    <lineage>
        <taxon>Eukaryota</taxon>
        <taxon>Sar</taxon>
        <taxon>Stramenopiles</taxon>
        <taxon>Ochrophyta</taxon>
        <taxon>Bacillariophyta</taxon>
        <taxon>Coscinodiscophyceae</taxon>
        <taxon>Thalassiosirophycidae</taxon>
        <taxon>Stephanodiscales</taxon>
        <taxon>Stephanodiscaceae</taxon>
        <taxon>Stephanodiscus</taxon>
    </lineage>
</organism>
<feature type="compositionally biased region" description="Low complexity" evidence="1">
    <location>
        <begin position="104"/>
        <end position="116"/>
    </location>
</feature>
<keyword evidence="3" id="KW-1185">Reference proteome</keyword>
<feature type="compositionally biased region" description="Polar residues" evidence="1">
    <location>
        <begin position="78"/>
        <end position="90"/>
    </location>
</feature>
<sequence>MMAAEKPSLAEVAIGATDVNSLSYRELQYECKLLKLPATGTAEVLKKRLLKAGGVIDNVTPSKSKSGKFKKGGGESSITSIKSGQGNNVTPPKIKSGKVKMRGGKSSSTSIKSGQGNNSGKGVGDTGKAAKVVSLCSDDAISKSNKSKGKTSDGKGVKGLSQESSFAPRLSNGSKASYTPSVCALPLPEEKSIAVTPTVSPTSGGMATTTLKVEVGISSPSSSSPTAKIIAANESPGSKGRVLSAEGDEAIEDRVKGVANLTTDNVERSDTTSRLNTDRERDHASADKDKDTAHILSPVPNANTARSEKNNEMNFRLTAASLGEEDSCIDAATNNARPCELLPSMHHPFVEGSGSHSTDSASYSNFHNEFIRDQASRAAQLYQGKSTSFRASFIAKSDENVRVAIPVKMVFRTVSDENKDGVIDFGLGPMCKVGDGGEVIVHENANSTRHVSYRDKNSKTLFRAELNLFDPWTLIKGNAGVEPVFYMDAVNFEQGRLRRFFFEFHSKEVLASALGHLFYDDMNHLTEFFVHDEMKNRFLVISKSVPDHIIKRDESAMEVDIEVHHVPFIDDEFKEGNLQLRLPLSKVPLSHTVALPVLNDRSPDMPTIPTMLVDMEWWQLSGQRRVG</sequence>
<dbReference type="EMBL" id="JALLAZ020001363">
    <property type="protein sequence ID" value="KAL3776241.1"/>
    <property type="molecule type" value="Genomic_DNA"/>
</dbReference>
<proteinExistence type="predicted"/>
<accession>A0ABD3NNC4</accession>
<feature type="region of interest" description="Disordered" evidence="1">
    <location>
        <begin position="141"/>
        <end position="177"/>
    </location>
</feature>
<protein>
    <recommendedName>
        <fullName evidence="4">SAP domain-containing protein</fullName>
    </recommendedName>
</protein>
<evidence type="ECO:0008006" key="4">
    <source>
        <dbReference type="Google" id="ProtNLM"/>
    </source>
</evidence>
<feature type="compositionally biased region" description="Polar residues" evidence="1">
    <location>
        <begin position="161"/>
        <end position="177"/>
    </location>
</feature>
<reference evidence="2 3" key="1">
    <citation type="submission" date="2024-10" db="EMBL/GenBank/DDBJ databases">
        <title>Updated reference genomes for cyclostephanoid diatoms.</title>
        <authorList>
            <person name="Roberts W.R."/>
            <person name="Alverson A.J."/>
        </authorList>
    </citation>
    <scope>NUCLEOTIDE SEQUENCE [LARGE SCALE GENOMIC DNA]</scope>
    <source>
        <strain evidence="2 3">AJA276-08</strain>
    </source>
</reference>
<name>A0ABD3NNC4_9STRA</name>
<dbReference type="AlphaFoldDB" id="A0ABD3NNC4"/>
<feature type="compositionally biased region" description="Basic and acidic residues" evidence="1">
    <location>
        <begin position="265"/>
        <end position="293"/>
    </location>
</feature>
<comment type="caution">
    <text evidence="2">The sequence shown here is derived from an EMBL/GenBank/DDBJ whole genome shotgun (WGS) entry which is preliminary data.</text>
</comment>
<feature type="region of interest" description="Disordered" evidence="1">
    <location>
        <begin position="263"/>
        <end position="306"/>
    </location>
</feature>
<evidence type="ECO:0000313" key="3">
    <source>
        <dbReference type="Proteomes" id="UP001530315"/>
    </source>
</evidence>
<dbReference type="Proteomes" id="UP001530315">
    <property type="component" value="Unassembled WGS sequence"/>
</dbReference>